<dbReference type="EMBL" id="BLBS01000048">
    <property type="protein sequence ID" value="GET91519.1"/>
    <property type="molecule type" value="Genomic_DNA"/>
</dbReference>
<evidence type="ECO:0000256" key="1">
    <source>
        <dbReference type="SAM" id="MobiDB-lite"/>
    </source>
</evidence>
<comment type="caution">
    <text evidence="2">The sequence shown here is derived from an EMBL/GenBank/DDBJ whole genome shotgun (WGS) entry which is preliminary data.</text>
</comment>
<dbReference type="VEuPathDB" id="TriTrypDB:LtaPh_3219200"/>
<dbReference type="OrthoDB" id="242742at2759"/>
<dbReference type="Proteomes" id="UP000419144">
    <property type="component" value="Unassembled WGS sequence"/>
</dbReference>
<protein>
    <submittedName>
        <fullName evidence="2">Uncharacterized protein</fullName>
    </submittedName>
</protein>
<accession>A0A640KVG5</accession>
<feature type="region of interest" description="Disordered" evidence="1">
    <location>
        <begin position="174"/>
        <end position="230"/>
    </location>
</feature>
<name>A0A640KVG5_LEITA</name>
<keyword evidence="3" id="KW-1185">Reference proteome</keyword>
<proteinExistence type="predicted"/>
<evidence type="ECO:0000313" key="2">
    <source>
        <dbReference type="EMBL" id="GET91519.1"/>
    </source>
</evidence>
<reference evidence="2" key="1">
    <citation type="submission" date="2019-11" db="EMBL/GenBank/DDBJ databases">
        <title>Leishmania tarentolae CDS.</title>
        <authorList>
            <person name="Goto Y."/>
            <person name="Yamagishi J."/>
        </authorList>
    </citation>
    <scope>NUCLEOTIDE SEQUENCE [LARGE SCALE GENOMIC DNA]</scope>
    <source>
        <strain evidence="2">Parrot Tar II</strain>
    </source>
</reference>
<gene>
    <name evidence="2" type="ORF">LtaPh_3219200</name>
</gene>
<dbReference type="AlphaFoldDB" id="A0A640KVG5"/>
<sequence>MVGTRVLPQAAAGGSAQLRCVGHRTQSKGRARLVNCFFLGFLSSRFRFHRVRKHARCYPSLCAARLKSALLAATRRLFFSACAVTCFSLSLWEKTCVRRVGVSFRYGALLWRVSFSFSFRFPRTGFSFMSSARRSRNRNGKCATGETYSRADEALWDDAYLLKLFNEQLDNAEGVKDAREETQDDVDSVPSTETDGSDTANTDVGDSATSSSRSVAERERCGPLESMPAKSEMTARGFPTLNSLPEDIQALVQSFYSAGFEAGRFVGRSEESKKCCRKRYR</sequence>
<feature type="compositionally biased region" description="Polar residues" evidence="1">
    <location>
        <begin position="189"/>
        <end position="214"/>
    </location>
</feature>
<evidence type="ECO:0000313" key="3">
    <source>
        <dbReference type="Proteomes" id="UP000419144"/>
    </source>
</evidence>
<organism evidence="2 3">
    <name type="scientific">Leishmania tarentolae</name>
    <name type="common">Sauroleishmania tarentolae</name>
    <dbReference type="NCBI Taxonomy" id="5689"/>
    <lineage>
        <taxon>Eukaryota</taxon>
        <taxon>Discoba</taxon>
        <taxon>Euglenozoa</taxon>
        <taxon>Kinetoplastea</taxon>
        <taxon>Metakinetoplastina</taxon>
        <taxon>Trypanosomatida</taxon>
        <taxon>Trypanosomatidae</taxon>
        <taxon>Leishmaniinae</taxon>
        <taxon>Leishmania</taxon>
        <taxon>lizard Leishmania</taxon>
    </lineage>
</organism>